<evidence type="ECO:0000256" key="1">
    <source>
        <dbReference type="ARBA" id="ARBA00022729"/>
    </source>
</evidence>
<keyword evidence="2" id="KW-1133">Transmembrane helix</keyword>
<dbReference type="PANTHER" id="PTHR46580">
    <property type="entry name" value="SENSOR KINASE-RELATED"/>
    <property type="match status" value="1"/>
</dbReference>
<dbReference type="InterPro" id="IPR028994">
    <property type="entry name" value="Integrin_alpha_N"/>
</dbReference>
<feature type="transmembrane region" description="Helical" evidence="2">
    <location>
        <begin position="76"/>
        <end position="99"/>
    </location>
</feature>
<feature type="non-terminal residue" evidence="3">
    <location>
        <position position="1472"/>
    </location>
</feature>
<keyword evidence="2" id="KW-0812">Transmembrane</keyword>
<keyword evidence="2" id="KW-0472">Membrane</keyword>
<proteinExistence type="predicted"/>
<dbReference type="Pfam" id="PF13517">
    <property type="entry name" value="FG-GAP_3"/>
    <property type="match status" value="10"/>
</dbReference>
<evidence type="ECO:0000256" key="2">
    <source>
        <dbReference type="SAM" id="Phobius"/>
    </source>
</evidence>
<reference evidence="3" key="1">
    <citation type="submission" date="2021-02" db="EMBL/GenBank/DDBJ databases">
        <authorList>
            <person name="Nowell W R."/>
        </authorList>
    </citation>
    <scope>NUCLEOTIDE SEQUENCE</scope>
</reference>
<dbReference type="Gene3D" id="2.130.10.130">
    <property type="entry name" value="Integrin alpha, N-terminal"/>
    <property type="match status" value="7"/>
</dbReference>
<protein>
    <submittedName>
        <fullName evidence="3">Uncharacterized protein</fullName>
    </submittedName>
</protein>
<organism evidence="3 4">
    <name type="scientific">Adineta steineri</name>
    <dbReference type="NCBI Taxonomy" id="433720"/>
    <lineage>
        <taxon>Eukaryota</taxon>
        <taxon>Metazoa</taxon>
        <taxon>Spiralia</taxon>
        <taxon>Gnathifera</taxon>
        <taxon>Rotifera</taxon>
        <taxon>Eurotatoria</taxon>
        <taxon>Bdelloidea</taxon>
        <taxon>Adinetida</taxon>
        <taxon>Adinetidae</taxon>
        <taxon>Adineta</taxon>
    </lineage>
</organism>
<name>A0A819C0J9_9BILA</name>
<sequence>MSSEIVSLEMPSTINLTTTNENTPQRIRSDTNDTSMLNPWVPQRNCSFTTLGSLNTEALINRKDPVQKSVISIKSILLFALFICISMITAIIIVCLTYPKQSYICIPTYKLTVASTIGYNSRPHSIALEDFNHDNKLDVVVANSGKDNIGIFIQNTNGTFQNQITYSTNSGSSPYSVIIEDFNQDNFFDIVVANYGNNNIGIFLGGKNLTFQNMTTFSTGRSRPFYLNCGDFNNDTKLDIVSINYGTNSISIYFGYGNGNFSNEINYFLGYDSIPSSVFIADFNNDKFLDLAIANYGTNNIAILYGNASGLFPTPIIYSTYYGSQPSSITAADLNDDNILDLIVANSGTYNIGIFYGYKNGSFQQQQMYILDTTSRPQFVTTGDMNNDNQSDIIILDSTNGYVQVLPGFGNGSFNNLTTYYSEDDQLPFAAAIGDFNNDNQLDIAVVNYEANSLWIFIGYSGSYSATQTRYSVGLNSHPSFIASADFNSDQYLDIVVTKPNIDSIGIMIAYGNGSFYHEISYSFQSGSSPTCLSIGDFNNDNRSDIVVSNYGTYNIAIIFGLGNGSFTNMTTYSTGNQSYPIYVVNGDFNNDSILDIVVANFRIDNVAIFLGYDNGRFTNAVTYSTGQNSDPSAIVIADFNYDNQLDLAIANSGTSNVGILYGKGDGTFQSVITYSTGFQSHPDSIVTGNINLDPWLDIVIADSSSDNIAILYGYENGTFGTAVSYTDPTFSNPSGLALNDVNYDNILDIIVTNFGTDNVGILTGDVYGNFTLGRFYQLVNGADPKGITTGMFDESTRWSMFVAESGIGTVDLLIRRSAAYFENILSYTTGSSPHPYAVIVNDFNNDNKSDVVAVDSAIDALGIYLGYGNGSFWPRTLFSVESNAHPVDAVVADFNQDNQLDIATANSYNDSISIIYGFGNGSFTNLTQYQLNRGSQPNSIATCDLNNDDVLDFIIADTGSDAIGILLGHDYNAFNDQITYSNQFSLRPSSIISRDFNNDTYFDIAAAFAANDSVGILYGYGNGSFRELIMYSVGYNSYPYEIVSADVNNDNILDIIVANAGSNTIGVLVGLNNEKFTPVMLFSTGNNSSPYGGAAGDFNNDTYIDFVVANYLGNSIGVLLGFGNGSFAAVVTYSTEDGSRPQSIAVSDFNQDNILDIVVANYRLNNIGVFMGRGDGTFANQITYSTGYNSMPSFIIVNDFNNDNKSDVVICNTNTDDIGIFYGYGNGTFTSVILYSTGDGTSPHAIRSGNFNNDNAMDIVVASPGTNRILILYGSGDGHFLVGPTFSTGLKAGTISLGVGDFDGNGLLDVTTANYLGNNIGVHISSGYQHFGRETIYSTGDASIPYAVAVSDFNHDNQSDLVVVNYGTNNIGIFFGFGNGTLSTIVLYPLENNANPTAVAVADFNHDNYSDIAVVNYGSNNIYIFLGSINGIFSLVTIYSTGIGSNPHGITIGDFNNDHILDIIAVTAGTN</sequence>
<dbReference type="SUPFAM" id="SSF69318">
    <property type="entry name" value="Integrin alpha N-terminal domain"/>
    <property type="match status" value="5"/>
</dbReference>
<dbReference type="Gene3D" id="2.30.30.100">
    <property type="match status" value="3"/>
</dbReference>
<evidence type="ECO:0000313" key="3">
    <source>
        <dbReference type="EMBL" id="CAF3812683.1"/>
    </source>
</evidence>
<dbReference type="InterPro" id="IPR013517">
    <property type="entry name" value="FG-GAP"/>
</dbReference>
<evidence type="ECO:0000313" key="4">
    <source>
        <dbReference type="Proteomes" id="UP000663881"/>
    </source>
</evidence>
<dbReference type="EMBL" id="CAJOAY010001221">
    <property type="protein sequence ID" value="CAF3812683.1"/>
    <property type="molecule type" value="Genomic_DNA"/>
</dbReference>
<accession>A0A819C0J9</accession>
<keyword evidence="1" id="KW-0732">Signal</keyword>
<dbReference type="Proteomes" id="UP000663881">
    <property type="component" value="Unassembled WGS sequence"/>
</dbReference>
<dbReference type="PANTHER" id="PTHR46580:SF4">
    <property type="entry name" value="ATP_GTP-BINDING PROTEIN"/>
    <property type="match status" value="1"/>
</dbReference>
<gene>
    <name evidence="3" type="ORF">OKA104_LOCUS19161</name>
</gene>
<comment type="caution">
    <text evidence="3">The sequence shown here is derived from an EMBL/GenBank/DDBJ whole genome shotgun (WGS) entry which is preliminary data.</text>
</comment>